<dbReference type="Gene3D" id="3.30.950.30">
    <property type="entry name" value="Schlafen, AAA domain"/>
    <property type="match status" value="1"/>
</dbReference>
<dbReference type="Proteomes" id="UP000216339">
    <property type="component" value="Unassembled WGS sequence"/>
</dbReference>
<evidence type="ECO:0000256" key="3">
    <source>
        <dbReference type="ARBA" id="ARBA00022679"/>
    </source>
</evidence>
<evidence type="ECO:0000259" key="6">
    <source>
        <dbReference type="Pfam" id="PF04326"/>
    </source>
</evidence>
<protein>
    <recommendedName>
        <fullName evidence="1">site-specific DNA-methyltransferase (adenine-specific)</fullName>
        <ecNumber evidence="1">2.1.1.72</ecNumber>
    </recommendedName>
</protein>
<dbReference type="InterPro" id="IPR056716">
    <property type="entry name" value="DUF7814"/>
</dbReference>
<dbReference type="Pfam" id="PF07669">
    <property type="entry name" value="Eco57I"/>
    <property type="match status" value="1"/>
</dbReference>
<evidence type="ECO:0000256" key="4">
    <source>
        <dbReference type="ARBA" id="ARBA00022691"/>
    </source>
</evidence>
<accession>A0A271J089</accession>
<sequence length="1328" mass="149454">MTLDPRRVRRLLDAHDFEELFREELAWSRPELRGANEVEAAGRTYTWRQVATAGGVHAFVVESEDGGVPDAQARRAVVAEMEQLFGEPVLIFVDAARTRSLWTYVRREGGKLVVRSHLYARDQPVDLFLSKLAGLLFEVADFDEEGRLPLLKATERVRRALDVEGVTKKFYRAFQREHDALIAAIEGIPDEGDKRWYASVLLTRLMFVYFLQKKGFLDGGNRYYLEDKLRESKARLGEDSFYQGYFQELVQALFFQGLATREDQRDPEVVARIGRVPYLNGGLFLKHEVEQRYDGALDVPDEAFESLLDVFGQYDWYLDPEERPDGSRSRDFLNPDVLGYIFEKYINQKAFGAYYTRPEITEYLCDRTIDGLLLDAVNGRPAADAAPSSSATSPHRFESVNDLLVGLDDRLCARLLFDVLPGLRLLDPACGSGAFLVAALKKLLQVYQAVVGRAKLSSDGDLRDWIRDAEAGHPSLAYFLKRKVITENLFGVDLMEEATEIAKLRLFLALVASAQTVDELEPLPNVDYNVMAGNSLVGLLQVSGEDVKRYAQNDLFGRPYPELVHDKNAKTERYRRATGLDPTVDLQRTRDEIQALRAEAQPRLDHVLAAEMVGLGVRYERATLAGGKVRYEREDLRVDHVAALEPFHWGFEFAEVLAGGGFHGILANPPWDKLKPEDKEFFMAYADVVTKNNMAIEDFRKEKRALMKRDDVRAAYLDYLSTFPYQKSYFRSSADFSHQRSTANGRKVSSDLNLYQLFVERSWRLLRPGGRCGIIVPSGIYSDLSSKGLRTMLFEQSRVDSLFGLSNERYLFDDVHHSFKFTVLTFQRDGQTEAFNAAFRLNPREAVGKDRIETFLTSPSEHVHMTVDLVRRLSPQSHAVLEFRNETDRQIADTLALHARLGDVVPEAWSVSFHRELHKTGDSDLFHSTPAPGRLPLVEGKTIHQYDPSYSSPQYWVEEAEGRERLTKRGTVDKKQAYDYQTFRLTFRDVARSTDERTTIATLLPPGRFCDHTASLIWTRDVDGKPLVSDAEQLYLLAVFNSVVFDWLIRLKVGMHLSLFLVESQPVPRLTEADPAFRPIVEAAARLTCVDAAFDPLAAEVGVEGETDPSARAALRAELDARVAHVYGVTREELGHVLGTFPLVEDEYKAAVMEAYGVLADAAQAPPDDADTARVAAAGESDRVEFKSTLRRALNPQVPDRVIEHEVLKTVAAFLNTDGGTLLIGVDDGGQPLGLDHDGFDSDDRMLLHLKNIVERSLGVAAFSSLSFRVVDLGGQRVLRVDARPAPEPTYLTDKVESDAFYVRTGPSSTSLSLRHAVGYIARTFPRD</sequence>
<comment type="catalytic activity">
    <reaction evidence="5">
        <text>a 2'-deoxyadenosine in DNA + S-adenosyl-L-methionine = an N(6)-methyl-2'-deoxyadenosine in DNA + S-adenosyl-L-homocysteine + H(+)</text>
        <dbReference type="Rhea" id="RHEA:15197"/>
        <dbReference type="Rhea" id="RHEA-COMP:12418"/>
        <dbReference type="Rhea" id="RHEA-COMP:12419"/>
        <dbReference type="ChEBI" id="CHEBI:15378"/>
        <dbReference type="ChEBI" id="CHEBI:57856"/>
        <dbReference type="ChEBI" id="CHEBI:59789"/>
        <dbReference type="ChEBI" id="CHEBI:90615"/>
        <dbReference type="ChEBI" id="CHEBI:90616"/>
        <dbReference type="EC" id="2.1.1.72"/>
    </reaction>
</comment>
<dbReference type="PANTHER" id="PTHR33841:SF1">
    <property type="entry name" value="DNA METHYLTRANSFERASE A"/>
    <property type="match status" value="1"/>
</dbReference>
<name>A0A271J089_9BACT</name>
<organism evidence="10 11">
    <name type="scientific">Rubrivirga marina</name>
    <dbReference type="NCBI Taxonomy" id="1196024"/>
    <lineage>
        <taxon>Bacteria</taxon>
        <taxon>Pseudomonadati</taxon>
        <taxon>Rhodothermota</taxon>
        <taxon>Rhodothermia</taxon>
        <taxon>Rhodothermales</taxon>
        <taxon>Rubricoccaceae</taxon>
        <taxon>Rubrivirga</taxon>
    </lineage>
</organism>
<evidence type="ECO:0000313" key="11">
    <source>
        <dbReference type="Proteomes" id="UP000216339"/>
    </source>
</evidence>
<evidence type="ECO:0000259" key="9">
    <source>
        <dbReference type="Pfam" id="PF25120"/>
    </source>
</evidence>
<gene>
    <name evidence="10" type="ORF">BSZ37_07925</name>
</gene>
<keyword evidence="4" id="KW-0949">S-adenosyl-L-methionine</keyword>
<dbReference type="InterPro" id="IPR007421">
    <property type="entry name" value="Schlafen_AlbA_2_dom"/>
</dbReference>
<comment type="caution">
    <text evidence="10">The sequence shown here is derived from an EMBL/GenBank/DDBJ whole genome shotgun (WGS) entry which is preliminary data.</text>
</comment>
<dbReference type="OrthoDB" id="32195at2"/>
<keyword evidence="11" id="KW-1185">Reference proteome</keyword>
<keyword evidence="3" id="KW-0808">Transferase</keyword>
<evidence type="ECO:0000313" key="10">
    <source>
        <dbReference type="EMBL" id="PAP76375.1"/>
    </source>
</evidence>
<evidence type="ECO:0000259" key="8">
    <source>
        <dbReference type="Pfam" id="PF20473"/>
    </source>
</evidence>
<dbReference type="GO" id="GO:0009007">
    <property type="term" value="F:site-specific DNA-methyltransferase (adenine-specific) activity"/>
    <property type="evidence" value="ECO:0007669"/>
    <property type="project" value="UniProtKB-EC"/>
</dbReference>
<dbReference type="Pfam" id="PF20473">
    <property type="entry name" value="MmeI_Mtase"/>
    <property type="match status" value="1"/>
</dbReference>
<dbReference type="GO" id="GO:0032259">
    <property type="term" value="P:methylation"/>
    <property type="evidence" value="ECO:0007669"/>
    <property type="project" value="UniProtKB-KW"/>
</dbReference>
<dbReference type="InterPro" id="IPR029063">
    <property type="entry name" value="SAM-dependent_MTases_sf"/>
</dbReference>
<feature type="domain" description="Type II methyltransferase M.TaqI-like" evidence="7">
    <location>
        <begin position="724"/>
        <end position="807"/>
    </location>
</feature>
<reference evidence="10 11" key="1">
    <citation type="submission" date="2016-11" db="EMBL/GenBank/DDBJ databases">
        <title>Study of marine rhodopsin-containing bacteria.</title>
        <authorList>
            <person name="Yoshizawa S."/>
            <person name="Kumagai Y."/>
            <person name="Kogure K."/>
        </authorList>
    </citation>
    <scope>NUCLEOTIDE SEQUENCE [LARGE SCALE GENOMIC DNA]</scope>
    <source>
        <strain evidence="10 11">SAORIC-28</strain>
    </source>
</reference>
<dbReference type="PRINTS" id="PR00507">
    <property type="entry name" value="N12N6MTFRASE"/>
</dbReference>
<dbReference type="RefSeq" id="WP_095510031.1">
    <property type="nucleotide sequence ID" value="NZ_MQWD01000001.1"/>
</dbReference>
<dbReference type="InterPro" id="IPR038461">
    <property type="entry name" value="Schlafen_AlbA_2_dom_sf"/>
</dbReference>
<dbReference type="Pfam" id="PF04326">
    <property type="entry name" value="SLFN_AlbA_2"/>
    <property type="match status" value="1"/>
</dbReference>
<dbReference type="InterPro" id="IPR046816">
    <property type="entry name" value="MmeI_Mtase"/>
</dbReference>
<proteinExistence type="predicted"/>
<keyword evidence="2" id="KW-0489">Methyltransferase</keyword>
<dbReference type="Pfam" id="PF25120">
    <property type="entry name" value="DUF7814"/>
    <property type="match status" value="1"/>
</dbReference>
<dbReference type="EC" id="2.1.1.72" evidence="1"/>
<feature type="domain" description="Schlafen AlbA-2" evidence="6">
    <location>
        <begin position="1180"/>
        <end position="1311"/>
    </location>
</feature>
<dbReference type="PANTHER" id="PTHR33841">
    <property type="entry name" value="DNA METHYLTRANSFERASE YEEA-RELATED"/>
    <property type="match status" value="1"/>
</dbReference>
<evidence type="ECO:0000256" key="5">
    <source>
        <dbReference type="ARBA" id="ARBA00047942"/>
    </source>
</evidence>
<dbReference type="SUPFAM" id="SSF53335">
    <property type="entry name" value="S-adenosyl-L-methionine-dependent methyltransferases"/>
    <property type="match status" value="1"/>
</dbReference>
<dbReference type="InterPro" id="IPR050953">
    <property type="entry name" value="N4_N6_ade-DNA_methylase"/>
</dbReference>
<dbReference type="EMBL" id="MQWD01000001">
    <property type="protein sequence ID" value="PAP76375.1"/>
    <property type="molecule type" value="Genomic_DNA"/>
</dbReference>
<evidence type="ECO:0000256" key="1">
    <source>
        <dbReference type="ARBA" id="ARBA00011900"/>
    </source>
</evidence>
<feature type="domain" description="DUF7814" evidence="9">
    <location>
        <begin position="247"/>
        <end position="292"/>
    </location>
</feature>
<dbReference type="Gene3D" id="3.40.50.150">
    <property type="entry name" value="Vaccinia Virus protein VP39"/>
    <property type="match status" value="1"/>
</dbReference>
<evidence type="ECO:0000259" key="7">
    <source>
        <dbReference type="Pfam" id="PF07669"/>
    </source>
</evidence>
<feature type="domain" description="MmeI-like DNA-methyltransferase" evidence="8">
    <location>
        <begin position="419"/>
        <end position="515"/>
    </location>
</feature>
<evidence type="ECO:0000256" key="2">
    <source>
        <dbReference type="ARBA" id="ARBA00022603"/>
    </source>
</evidence>
<dbReference type="InterPro" id="IPR011639">
    <property type="entry name" value="MethylTrfase_TaqI-like_dom"/>
</dbReference>
<dbReference type="GO" id="GO:0006304">
    <property type="term" value="P:DNA modification"/>
    <property type="evidence" value="ECO:0007669"/>
    <property type="project" value="InterPro"/>
</dbReference>